<gene>
    <name evidence="1" type="ORF">Pla133_00860</name>
</gene>
<reference evidence="1 2" key="1">
    <citation type="submission" date="2019-02" db="EMBL/GenBank/DDBJ databases">
        <title>Deep-cultivation of Planctomycetes and their phenomic and genomic characterization uncovers novel biology.</title>
        <authorList>
            <person name="Wiegand S."/>
            <person name="Jogler M."/>
            <person name="Boedeker C."/>
            <person name="Pinto D."/>
            <person name="Vollmers J."/>
            <person name="Rivas-Marin E."/>
            <person name="Kohn T."/>
            <person name="Peeters S.H."/>
            <person name="Heuer A."/>
            <person name="Rast P."/>
            <person name="Oberbeckmann S."/>
            <person name="Bunk B."/>
            <person name="Jeske O."/>
            <person name="Meyerdierks A."/>
            <person name="Storesund J.E."/>
            <person name="Kallscheuer N."/>
            <person name="Luecker S."/>
            <person name="Lage O.M."/>
            <person name="Pohl T."/>
            <person name="Merkel B.J."/>
            <person name="Hornburger P."/>
            <person name="Mueller R.-W."/>
            <person name="Bruemmer F."/>
            <person name="Labrenz M."/>
            <person name="Spormann A.M."/>
            <person name="Op den Camp H."/>
            <person name="Overmann J."/>
            <person name="Amann R."/>
            <person name="Jetten M.S.M."/>
            <person name="Mascher T."/>
            <person name="Medema M.H."/>
            <person name="Devos D.P."/>
            <person name="Kaster A.-K."/>
            <person name="Ovreas L."/>
            <person name="Rohde M."/>
            <person name="Galperin M.Y."/>
            <person name="Jogler C."/>
        </authorList>
    </citation>
    <scope>NUCLEOTIDE SEQUENCE [LARGE SCALE GENOMIC DNA]</scope>
    <source>
        <strain evidence="1 2">Pla133</strain>
    </source>
</reference>
<evidence type="ECO:0000313" key="2">
    <source>
        <dbReference type="Proteomes" id="UP000316921"/>
    </source>
</evidence>
<dbReference type="AlphaFoldDB" id="A0A518BDQ6"/>
<dbReference type="Proteomes" id="UP000316921">
    <property type="component" value="Chromosome"/>
</dbReference>
<name>A0A518BDQ6_9BACT</name>
<organism evidence="1 2">
    <name type="scientific">Engelhardtia mirabilis</name>
    <dbReference type="NCBI Taxonomy" id="2528011"/>
    <lineage>
        <taxon>Bacteria</taxon>
        <taxon>Pseudomonadati</taxon>
        <taxon>Planctomycetota</taxon>
        <taxon>Planctomycetia</taxon>
        <taxon>Planctomycetia incertae sedis</taxon>
        <taxon>Engelhardtia</taxon>
    </lineage>
</organism>
<accession>A0A518BDQ6</accession>
<sequence>MHSVQGASMNAASLDPRLLSDYAWSAWASLGVPGWDRGTFAACVDVEALILFTATIDGLDPRLRQEALSWCVSNIDLISRSRIGGLLRNEGASQDGRWQGFASTLSALTKRPWPQAAGPAERIEVRPVGVRADDPQALALRTRGLMGATSRSEIVRALLLNEPGARVGMRELLEETGFTRKSASDALGGLELAGVVRSSRVGNAARFELRGRASLDDLLGPLPRVRESQRLLLRVTCALLRAAQDLQNASERVAHVESVRVASEIEKVIQAARPGRAADTDSLESIVTWCRGGLERALEPGD</sequence>
<dbReference type="EMBL" id="CP036287">
    <property type="protein sequence ID" value="QDU65023.1"/>
    <property type="molecule type" value="Genomic_DNA"/>
</dbReference>
<dbReference type="InterPro" id="IPR036390">
    <property type="entry name" value="WH_DNA-bd_sf"/>
</dbReference>
<proteinExistence type="predicted"/>
<dbReference type="SUPFAM" id="SSF46785">
    <property type="entry name" value="Winged helix' DNA-binding domain"/>
    <property type="match status" value="1"/>
</dbReference>
<evidence type="ECO:0000313" key="1">
    <source>
        <dbReference type="EMBL" id="QDU65023.1"/>
    </source>
</evidence>
<keyword evidence="2" id="KW-1185">Reference proteome</keyword>
<protein>
    <submittedName>
        <fullName evidence="1">Uncharacterized protein</fullName>
    </submittedName>
</protein>
<dbReference type="KEGG" id="pbap:Pla133_00860"/>